<feature type="compositionally biased region" description="Polar residues" evidence="1">
    <location>
        <begin position="40"/>
        <end position="51"/>
    </location>
</feature>
<evidence type="ECO:0000313" key="3">
    <source>
        <dbReference type="EMBL" id="OAS27794.1"/>
    </source>
</evidence>
<feature type="region of interest" description="Disordered" evidence="1">
    <location>
        <begin position="22"/>
        <end position="76"/>
    </location>
</feature>
<evidence type="ECO:0000256" key="1">
    <source>
        <dbReference type="SAM" id="MobiDB-lite"/>
    </source>
</evidence>
<dbReference type="Proteomes" id="UP000078316">
    <property type="component" value="Unassembled WGS sequence"/>
</dbReference>
<protein>
    <submittedName>
        <fullName evidence="3">Uncharacterized protein</fullName>
    </submittedName>
</protein>
<comment type="caution">
    <text evidence="3">The sequence shown here is derived from an EMBL/GenBank/DDBJ whole genome shotgun (WGS) entry which is preliminary data.</text>
</comment>
<dbReference type="OrthoDB" id="8004132at2"/>
<evidence type="ECO:0000313" key="4">
    <source>
        <dbReference type="Proteomes" id="UP000078316"/>
    </source>
</evidence>
<organism evidence="3 4">
    <name type="scientific">Methylobacterium platani</name>
    <dbReference type="NCBI Taxonomy" id="427683"/>
    <lineage>
        <taxon>Bacteria</taxon>
        <taxon>Pseudomonadati</taxon>
        <taxon>Pseudomonadota</taxon>
        <taxon>Alphaproteobacteria</taxon>
        <taxon>Hyphomicrobiales</taxon>
        <taxon>Methylobacteriaceae</taxon>
        <taxon>Methylobacterium</taxon>
    </lineage>
</organism>
<dbReference type="RefSeq" id="WP_048433505.1">
    <property type="nucleotide sequence ID" value="NZ_LWHQ01000001.1"/>
</dbReference>
<reference evidence="3 4" key="1">
    <citation type="submission" date="2016-04" db="EMBL/GenBank/DDBJ databases">
        <authorList>
            <person name="Evans L.H."/>
            <person name="Alamgir A."/>
            <person name="Owens N."/>
            <person name="Weber N.D."/>
            <person name="Virtaneva K."/>
            <person name="Barbian K."/>
            <person name="Babar A."/>
            <person name="Rosenke K."/>
        </authorList>
    </citation>
    <scope>NUCLEOTIDE SEQUENCE [LARGE SCALE GENOMIC DNA]</scope>
    <source>
        <strain evidence="3 4">PMB02</strain>
    </source>
</reference>
<sequence length="91" mass="9515">MPAPRPLIRALLVGALVSAGSVAQARDLPDQTGTGGGPRSTITAPNTSSVGQVMPHPGGPDARLERRIDDRTRQERLDDRIDSGICTGCGR</sequence>
<accession>A0A179SMY9</accession>
<feature type="chain" id="PRO_5008106237" evidence="2">
    <location>
        <begin position="26"/>
        <end position="91"/>
    </location>
</feature>
<name>A0A179SMY9_9HYPH</name>
<feature type="compositionally biased region" description="Basic and acidic residues" evidence="1">
    <location>
        <begin position="62"/>
        <end position="76"/>
    </location>
</feature>
<feature type="signal peptide" evidence="2">
    <location>
        <begin position="1"/>
        <end position="25"/>
    </location>
</feature>
<dbReference type="EMBL" id="LWHQ01000001">
    <property type="protein sequence ID" value="OAS27794.1"/>
    <property type="molecule type" value="Genomic_DNA"/>
</dbReference>
<dbReference type="AlphaFoldDB" id="A0A179SMY9"/>
<gene>
    <name evidence="3" type="ORF">A5481_00240</name>
</gene>
<keyword evidence="2" id="KW-0732">Signal</keyword>
<evidence type="ECO:0000256" key="2">
    <source>
        <dbReference type="SAM" id="SignalP"/>
    </source>
</evidence>
<proteinExistence type="predicted"/>